<protein>
    <recommendedName>
        <fullName evidence="5">RING-type domain-containing protein</fullName>
    </recommendedName>
</protein>
<dbReference type="InterPro" id="IPR013083">
    <property type="entry name" value="Znf_RING/FYVE/PHD"/>
</dbReference>
<organism evidence="6 7">
    <name type="scientific">Galerina marginata (strain CBS 339.88)</name>
    <dbReference type="NCBI Taxonomy" id="685588"/>
    <lineage>
        <taxon>Eukaryota</taxon>
        <taxon>Fungi</taxon>
        <taxon>Dikarya</taxon>
        <taxon>Basidiomycota</taxon>
        <taxon>Agaricomycotina</taxon>
        <taxon>Agaricomycetes</taxon>
        <taxon>Agaricomycetidae</taxon>
        <taxon>Agaricales</taxon>
        <taxon>Agaricineae</taxon>
        <taxon>Strophariaceae</taxon>
        <taxon>Galerina</taxon>
    </lineage>
</organism>
<keyword evidence="1" id="KW-0479">Metal-binding</keyword>
<dbReference type="PANTHER" id="PTHR25465">
    <property type="entry name" value="B-BOX DOMAIN CONTAINING"/>
    <property type="match status" value="1"/>
</dbReference>
<reference evidence="7" key="1">
    <citation type="journal article" date="2014" name="Proc. Natl. Acad. Sci. U.S.A.">
        <title>Extensive sampling of basidiomycete genomes demonstrates inadequacy of the white-rot/brown-rot paradigm for wood decay fungi.</title>
        <authorList>
            <person name="Riley R."/>
            <person name="Salamov A.A."/>
            <person name="Brown D.W."/>
            <person name="Nagy L.G."/>
            <person name="Floudas D."/>
            <person name="Held B.W."/>
            <person name="Levasseur A."/>
            <person name="Lombard V."/>
            <person name="Morin E."/>
            <person name="Otillar R."/>
            <person name="Lindquist E.A."/>
            <person name="Sun H."/>
            <person name="LaButti K.M."/>
            <person name="Schmutz J."/>
            <person name="Jabbour D."/>
            <person name="Luo H."/>
            <person name="Baker S.E."/>
            <person name="Pisabarro A.G."/>
            <person name="Walton J.D."/>
            <person name="Blanchette R.A."/>
            <person name="Henrissat B."/>
            <person name="Martin F."/>
            <person name="Cullen D."/>
            <person name="Hibbett D.S."/>
            <person name="Grigoriev I.V."/>
        </authorList>
    </citation>
    <scope>NUCLEOTIDE SEQUENCE [LARGE SCALE GENOMIC DNA]</scope>
    <source>
        <strain evidence="7">CBS 339.88</strain>
    </source>
</reference>
<dbReference type="OrthoDB" id="3219336at2759"/>
<evidence type="ECO:0000256" key="3">
    <source>
        <dbReference type="ARBA" id="ARBA00022833"/>
    </source>
</evidence>
<dbReference type="InterPro" id="IPR051051">
    <property type="entry name" value="E3_ubiq-ligase_TRIM/RNF"/>
</dbReference>
<evidence type="ECO:0000313" key="7">
    <source>
        <dbReference type="Proteomes" id="UP000027222"/>
    </source>
</evidence>
<dbReference type="PROSITE" id="PS50089">
    <property type="entry name" value="ZF_RING_2"/>
    <property type="match status" value="1"/>
</dbReference>
<dbReference type="Proteomes" id="UP000027222">
    <property type="component" value="Unassembled WGS sequence"/>
</dbReference>
<dbReference type="SUPFAM" id="SSF57850">
    <property type="entry name" value="RING/U-box"/>
    <property type="match status" value="1"/>
</dbReference>
<name>A0A067SVK8_GALM3</name>
<keyword evidence="3" id="KW-0862">Zinc</keyword>
<keyword evidence="2 4" id="KW-0863">Zinc-finger</keyword>
<dbReference type="STRING" id="685588.A0A067SVK8"/>
<dbReference type="Gene3D" id="3.30.40.10">
    <property type="entry name" value="Zinc/RING finger domain, C3HC4 (zinc finger)"/>
    <property type="match status" value="1"/>
</dbReference>
<dbReference type="GO" id="GO:0008270">
    <property type="term" value="F:zinc ion binding"/>
    <property type="evidence" value="ECO:0007669"/>
    <property type="project" value="UniProtKB-KW"/>
</dbReference>
<dbReference type="EMBL" id="KL142395">
    <property type="protein sequence ID" value="KDR70813.1"/>
    <property type="molecule type" value="Genomic_DNA"/>
</dbReference>
<feature type="domain" description="RING-type" evidence="5">
    <location>
        <begin position="44"/>
        <end position="104"/>
    </location>
</feature>
<sequence>MDTRLHTANIKEREIIDLTGEAPKSISHRYLEIDLSWIHMIFMCPVCKDLYKEPITLVECGHTFCRKCIFGWFSSILHANNDNALINNWDQIRPEKPYSCPMCRVGIECRPNTAFIIRQITAIIEDLTVIQEGSQPNIDEEFRDSMWEEFFPQT</sequence>
<proteinExistence type="predicted"/>
<dbReference type="InterPro" id="IPR017907">
    <property type="entry name" value="Znf_RING_CS"/>
</dbReference>
<dbReference type="PROSITE" id="PS00518">
    <property type="entry name" value="ZF_RING_1"/>
    <property type="match status" value="1"/>
</dbReference>
<evidence type="ECO:0000256" key="4">
    <source>
        <dbReference type="PROSITE-ProRule" id="PRU00175"/>
    </source>
</evidence>
<dbReference type="AlphaFoldDB" id="A0A067SVK8"/>
<dbReference type="PANTHER" id="PTHR25465:SF14">
    <property type="entry name" value="E3 UBIQUITIN-PROTEIN LIGASE TRIM65"/>
    <property type="match status" value="1"/>
</dbReference>
<evidence type="ECO:0000256" key="2">
    <source>
        <dbReference type="ARBA" id="ARBA00022771"/>
    </source>
</evidence>
<evidence type="ECO:0000256" key="1">
    <source>
        <dbReference type="ARBA" id="ARBA00022723"/>
    </source>
</evidence>
<keyword evidence="7" id="KW-1185">Reference proteome</keyword>
<evidence type="ECO:0000259" key="5">
    <source>
        <dbReference type="PROSITE" id="PS50089"/>
    </source>
</evidence>
<evidence type="ECO:0000313" key="6">
    <source>
        <dbReference type="EMBL" id="KDR70813.1"/>
    </source>
</evidence>
<accession>A0A067SVK8</accession>
<dbReference type="Pfam" id="PF13445">
    <property type="entry name" value="zf-RING_UBOX"/>
    <property type="match status" value="1"/>
</dbReference>
<dbReference type="InterPro" id="IPR001841">
    <property type="entry name" value="Znf_RING"/>
</dbReference>
<gene>
    <name evidence="6" type="ORF">GALMADRAFT_144307</name>
</gene>
<dbReference type="SMART" id="SM00184">
    <property type="entry name" value="RING"/>
    <property type="match status" value="1"/>
</dbReference>
<dbReference type="HOGENOM" id="CLU_1704353_0_0_1"/>
<dbReference type="InterPro" id="IPR027370">
    <property type="entry name" value="Znf-RING_euk"/>
</dbReference>